<organism evidence="3 4">
    <name type="scientific">Diaporthe eres</name>
    <name type="common">Phomopsis oblonga</name>
    <dbReference type="NCBI Taxonomy" id="83184"/>
    <lineage>
        <taxon>Eukaryota</taxon>
        <taxon>Fungi</taxon>
        <taxon>Dikarya</taxon>
        <taxon>Ascomycota</taxon>
        <taxon>Pezizomycotina</taxon>
        <taxon>Sordariomycetes</taxon>
        <taxon>Sordariomycetidae</taxon>
        <taxon>Diaporthales</taxon>
        <taxon>Diaporthaceae</taxon>
        <taxon>Diaporthe</taxon>
        <taxon>Diaporthe eres species complex</taxon>
    </lineage>
</organism>
<feature type="region of interest" description="Disordered" evidence="1">
    <location>
        <begin position="130"/>
        <end position="290"/>
    </location>
</feature>
<protein>
    <submittedName>
        <fullName evidence="3">Uncharacterized protein</fullName>
    </submittedName>
</protein>
<dbReference type="EMBL" id="JAKNSF020000049">
    <property type="protein sequence ID" value="KAK7725477.1"/>
    <property type="molecule type" value="Genomic_DNA"/>
</dbReference>
<proteinExistence type="predicted"/>
<dbReference type="Proteomes" id="UP001430848">
    <property type="component" value="Unassembled WGS sequence"/>
</dbReference>
<comment type="caution">
    <text evidence="3">The sequence shown here is derived from an EMBL/GenBank/DDBJ whole genome shotgun (WGS) entry which is preliminary data.</text>
</comment>
<evidence type="ECO:0000256" key="2">
    <source>
        <dbReference type="SAM" id="SignalP"/>
    </source>
</evidence>
<reference evidence="3 4" key="1">
    <citation type="submission" date="2024-02" db="EMBL/GenBank/DDBJ databases">
        <title>De novo assembly and annotation of 12 fungi associated with fruit tree decline syndrome in Ontario, Canada.</title>
        <authorList>
            <person name="Sulman M."/>
            <person name="Ellouze W."/>
            <person name="Ilyukhin E."/>
        </authorList>
    </citation>
    <scope>NUCLEOTIDE SEQUENCE [LARGE SCALE GENOMIC DNA]</scope>
    <source>
        <strain evidence="3 4">M169</strain>
    </source>
</reference>
<feature type="compositionally biased region" description="Pro residues" evidence="1">
    <location>
        <begin position="151"/>
        <end position="273"/>
    </location>
</feature>
<accession>A0ABR1P3D6</accession>
<evidence type="ECO:0000313" key="4">
    <source>
        <dbReference type="Proteomes" id="UP001430848"/>
    </source>
</evidence>
<keyword evidence="4" id="KW-1185">Reference proteome</keyword>
<sequence>MKSHIAATLALTFLLSQAGADLDVDIQDVPAACQAICRPTLELSRTCDVDDDLVGGEAAEMQGEQACYCQNQSFDVGRMTALCQSCVQQNAIEFNDAREINDLMALCAFQPAQFTAGDARAADGVVVQAAPPAGQDTNLGGGRPGKGKSRAPPPPTPYGQPPPPPVPGQPGQAPPPPPPVPGQEAPPPPPVPGQEPPPPPPVPGQPGQAPPPPPPPVPGQDPPPPPPVPGQAPPPPPTVPGQEPPPPPPVPGQNPPPPPPVPGQEPPPPPPFRPGKGNRRKFRPRGSRRN</sequence>
<evidence type="ECO:0000313" key="3">
    <source>
        <dbReference type="EMBL" id="KAK7725477.1"/>
    </source>
</evidence>
<keyword evidence="2" id="KW-0732">Signal</keyword>
<feature type="signal peptide" evidence="2">
    <location>
        <begin position="1"/>
        <end position="20"/>
    </location>
</feature>
<evidence type="ECO:0000256" key="1">
    <source>
        <dbReference type="SAM" id="MobiDB-lite"/>
    </source>
</evidence>
<gene>
    <name evidence="3" type="ORF">SLS63_008080</name>
</gene>
<feature type="compositionally biased region" description="Basic residues" evidence="1">
    <location>
        <begin position="276"/>
        <end position="290"/>
    </location>
</feature>
<feature type="chain" id="PRO_5047169684" evidence="2">
    <location>
        <begin position="21"/>
        <end position="290"/>
    </location>
</feature>
<name>A0ABR1P3D6_DIAER</name>